<dbReference type="RefSeq" id="WP_014903175.1">
    <property type="nucleotide sequence ID" value="NC_018515.1"/>
</dbReference>
<gene>
    <name evidence="2" type="ordered locus">Desmer_2332</name>
</gene>
<feature type="transmembrane region" description="Helical" evidence="1">
    <location>
        <begin position="7"/>
        <end position="27"/>
    </location>
</feature>
<reference evidence="3" key="2">
    <citation type="submission" date="2012-08" db="EMBL/GenBank/DDBJ databases">
        <title>Finished genome of Desulfosporosinus meridiei DSM 13257.</title>
        <authorList>
            <person name="Huntemann M."/>
            <person name="Wei C.-L."/>
            <person name="Han J."/>
            <person name="Detter J.C."/>
            <person name="Han C."/>
            <person name="Davenport K."/>
            <person name="Daligault H."/>
            <person name="Erkkila T."/>
            <person name="Gu W."/>
            <person name="Munk A.C.C."/>
            <person name="Teshima H."/>
            <person name="Xu Y."/>
            <person name="Chain P."/>
            <person name="Tapia R."/>
            <person name="Chen A."/>
            <person name="Krypides N."/>
            <person name="Mavromatis K."/>
            <person name="Markowitz V."/>
            <person name="Szeto E."/>
            <person name="Ivanova N."/>
            <person name="Mikhailova N."/>
            <person name="Ovchinnikova G."/>
            <person name="Pagani I."/>
            <person name="Pati A."/>
            <person name="Goodwin L."/>
            <person name="Peters L."/>
            <person name="Pitluck S."/>
            <person name="Woyke T."/>
            <person name="Pester M."/>
            <person name="Spring S."/>
            <person name="Ollivier B."/>
            <person name="Rattei T."/>
            <person name="Klenk H.-P."/>
            <person name="Wagner M."/>
            <person name="Loy A."/>
        </authorList>
    </citation>
    <scope>NUCLEOTIDE SEQUENCE [LARGE SCALE GENOMIC DNA]</scope>
    <source>
        <strain evidence="3">ATCC BAA-275 / DSM 13257 / NCIMB 13706 / S10</strain>
    </source>
</reference>
<protein>
    <submittedName>
        <fullName evidence="2">Uncharacterized protein</fullName>
    </submittedName>
</protein>
<accession>J7IZX5</accession>
<dbReference type="AlphaFoldDB" id="J7IZX5"/>
<dbReference type="OrthoDB" id="9826499at2"/>
<feature type="transmembrane region" description="Helical" evidence="1">
    <location>
        <begin position="71"/>
        <end position="90"/>
    </location>
</feature>
<dbReference type="STRING" id="768704.Desmer_2332"/>
<keyword evidence="1" id="KW-0472">Membrane</keyword>
<evidence type="ECO:0000313" key="3">
    <source>
        <dbReference type="Proteomes" id="UP000005262"/>
    </source>
</evidence>
<keyword evidence="1" id="KW-1133">Transmembrane helix</keyword>
<dbReference type="HOGENOM" id="CLU_1459081_0_0_9"/>
<feature type="transmembrane region" description="Helical" evidence="1">
    <location>
        <begin position="33"/>
        <end position="50"/>
    </location>
</feature>
<name>J7IZX5_DESMD</name>
<dbReference type="KEGG" id="dmi:Desmer_2332"/>
<keyword evidence="3" id="KW-1185">Reference proteome</keyword>
<keyword evidence="1" id="KW-0812">Transmembrane</keyword>
<organism evidence="2 3">
    <name type="scientific">Desulfosporosinus meridiei (strain ATCC BAA-275 / DSM 13257 / KCTC 12902 / NCIMB 13706 / S10)</name>
    <dbReference type="NCBI Taxonomy" id="768704"/>
    <lineage>
        <taxon>Bacteria</taxon>
        <taxon>Bacillati</taxon>
        <taxon>Bacillota</taxon>
        <taxon>Clostridia</taxon>
        <taxon>Eubacteriales</taxon>
        <taxon>Desulfitobacteriaceae</taxon>
        <taxon>Desulfosporosinus</taxon>
    </lineage>
</organism>
<feature type="transmembrane region" description="Helical" evidence="1">
    <location>
        <begin position="96"/>
        <end position="113"/>
    </location>
</feature>
<evidence type="ECO:0000313" key="2">
    <source>
        <dbReference type="EMBL" id="AFQ44261.1"/>
    </source>
</evidence>
<evidence type="ECO:0000256" key="1">
    <source>
        <dbReference type="SAM" id="Phobius"/>
    </source>
</evidence>
<sequence>MDYKPEVSNRFAFCAMIIVIFPLFMLFEPKYQHSIIVLIIIVIGNEYAYAFPRLAMKLYERILFKSLPERFHVTIQIVILIGISVTVVYTLKALNLLPLFLFAFVYLLWLSFLQKQSLIVGSKTIAIGQRLFSYDSISSLTINKEGLVIEVNDNSFKFYNWALGKRRDNLEVIVKEINEQLRPNE</sequence>
<reference evidence="2 3" key="1">
    <citation type="journal article" date="2012" name="J. Bacteriol.">
        <title>Complete genome sequences of Desulfosporosinus orientis DSM765T, Desulfosporosinus youngiae DSM17734T, Desulfosporosinus meridiei DSM13257T, and Desulfosporosinus acidiphilus DSM22704T.</title>
        <authorList>
            <person name="Pester M."/>
            <person name="Brambilla E."/>
            <person name="Alazard D."/>
            <person name="Rattei T."/>
            <person name="Weinmaier T."/>
            <person name="Han J."/>
            <person name="Lucas S."/>
            <person name="Lapidus A."/>
            <person name="Cheng J.F."/>
            <person name="Goodwin L."/>
            <person name="Pitluck S."/>
            <person name="Peters L."/>
            <person name="Ovchinnikova G."/>
            <person name="Teshima H."/>
            <person name="Detter J.C."/>
            <person name="Han C.S."/>
            <person name="Tapia R."/>
            <person name="Land M.L."/>
            <person name="Hauser L."/>
            <person name="Kyrpides N.C."/>
            <person name="Ivanova N.N."/>
            <person name="Pagani I."/>
            <person name="Huntmann M."/>
            <person name="Wei C.L."/>
            <person name="Davenport K.W."/>
            <person name="Daligault H."/>
            <person name="Chain P.S."/>
            <person name="Chen A."/>
            <person name="Mavromatis K."/>
            <person name="Markowitz V."/>
            <person name="Szeto E."/>
            <person name="Mikhailova N."/>
            <person name="Pati A."/>
            <person name="Wagner M."/>
            <person name="Woyke T."/>
            <person name="Ollivier B."/>
            <person name="Klenk H.P."/>
            <person name="Spring S."/>
            <person name="Loy A."/>
        </authorList>
    </citation>
    <scope>NUCLEOTIDE SEQUENCE [LARGE SCALE GENOMIC DNA]</scope>
    <source>
        <strain evidence="3">ATCC BAA-275 / DSM 13257 / NCIMB 13706 / S10</strain>
    </source>
</reference>
<proteinExistence type="predicted"/>
<dbReference type="Proteomes" id="UP000005262">
    <property type="component" value="Chromosome"/>
</dbReference>
<dbReference type="EMBL" id="CP003629">
    <property type="protein sequence ID" value="AFQ44261.1"/>
    <property type="molecule type" value="Genomic_DNA"/>
</dbReference>